<evidence type="ECO:0000256" key="4">
    <source>
        <dbReference type="ARBA" id="ARBA00023163"/>
    </source>
</evidence>
<dbReference type="EMBL" id="DACSEO010000163">
    <property type="protein sequence ID" value="HAT1685235.1"/>
    <property type="molecule type" value="Genomic_DNA"/>
</dbReference>
<dbReference type="GO" id="GO:0003677">
    <property type="term" value="F:DNA binding"/>
    <property type="evidence" value="ECO:0007669"/>
    <property type="project" value="UniProtKB-KW"/>
</dbReference>
<dbReference type="PRINTS" id="PR00039">
    <property type="entry name" value="HTHLYSR"/>
</dbReference>
<dbReference type="GO" id="GO:0032993">
    <property type="term" value="C:protein-DNA complex"/>
    <property type="evidence" value="ECO:0007669"/>
    <property type="project" value="TreeGrafter"/>
</dbReference>
<evidence type="ECO:0000259" key="5">
    <source>
        <dbReference type="PROSITE" id="PS50931"/>
    </source>
</evidence>
<dbReference type="Proteomes" id="UP000856143">
    <property type="component" value="Unassembled WGS sequence"/>
</dbReference>
<dbReference type="InterPro" id="IPR036390">
    <property type="entry name" value="WH_DNA-bd_sf"/>
</dbReference>
<evidence type="ECO:0000256" key="1">
    <source>
        <dbReference type="ARBA" id="ARBA00009437"/>
    </source>
</evidence>
<evidence type="ECO:0000256" key="3">
    <source>
        <dbReference type="ARBA" id="ARBA00023125"/>
    </source>
</evidence>
<organism evidence="6 7">
    <name type="scientific">Klebsiella oxytoca</name>
    <dbReference type="NCBI Taxonomy" id="571"/>
    <lineage>
        <taxon>Bacteria</taxon>
        <taxon>Pseudomonadati</taxon>
        <taxon>Pseudomonadota</taxon>
        <taxon>Gammaproteobacteria</taxon>
        <taxon>Enterobacterales</taxon>
        <taxon>Enterobacteriaceae</taxon>
        <taxon>Klebsiella/Raoultella group</taxon>
        <taxon>Klebsiella</taxon>
    </lineage>
</organism>
<dbReference type="PROSITE" id="PS50931">
    <property type="entry name" value="HTH_LYSR"/>
    <property type="match status" value="1"/>
</dbReference>
<keyword evidence="4" id="KW-0804">Transcription</keyword>
<reference evidence="6" key="2">
    <citation type="submission" date="2020-11" db="EMBL/GenBank/DDBJ databases">
        <authorList>
            <consortium name="NCBI Pathogen Detection Project"/>
        </authorList>
    </citation>
    <scope>NUCLEOTIDE SEQUENCE</scope>
    <source>
        <strain evidence="6">R404</strain>
    </source>
</reference>
<proteinExistence type="inferred from homology"/>
<dbReference type="InterPro" id="IPR000847">
    <property type="entry name" value="LysR_HTH_N"/>
</dbReference>
<dbReference type="InterPro" id="IPR005119">
    <property type="entry name" value="LysR_subst-bd"/>
</dbReference>
<dbReference type="SUPFAM" id="SSF46785">
    <property type="entry name" value="Winged helix' DNA-binding domain"/>
    <property type="match status" value="1"/>
</dbReference>
<dbReference type="FunFam" id="1.10.10.10:FF:000001">
    <property type="entry name" value="LysR family transcriptional regulator"/>
    <property type="match status" value="1"/>
</dbReference>
<dbReference type="Pfam" id="PF03466">
    <property type="entry name" value="LysR_substrate"/>
    <property type="match status" value="1"/>
</dbReference>
<dbReference type="InterPro" id="IPR036388">
    <property type="entry name" value="WH-like_DNA-bd_sf"/>
</dbReference>
<sequence>MDMKLLRAFATLAELGSYHEAAEALYMTQPALTKQIQALENLTGITLFYRGRHGTKLTAPGMMLYSKSQELLKHYDDFSEYTRRIQRGGIGKLSLGFGISSFQIAPRWVNLFREHYPDVEISLNDIPSNVQCHMLLEGSLLAGFTRLPMTDQLKFQELMEETLVLAIPQGVHADPANIQPTLDRYQLLQINPRRGRGLAEQVETFLKENYLTGKPASAADDIHTLLALVAAGNCVALLPAGVSHFLPTGVSLIKLEGKNVMWSIGIAWNPHIKDILRDNFLQMIISR</sequence>
<dbReference type="Gene3D" id="1.10.10.10">
    <property type="entry name" value="Winged helix-like DNA-binding domain superfamily/Winged helix DNA-binding domain"/>
    <property type="match status" value="1"/>
</dbReference>
<evidence type="ECO:0000313" key="6">
    <source>
        <dbReference type="EMBL" id="HAT1685235.1"/>
    </source>
</evidence>
<feature type="domain" description="HTH lysR-type" evidence="5">
    <location>
        <begin position="1"/>
        <end position="58"/>
    </location>
</feature>
<dbReference type="Gene3D" id="3.40.190.10">
    <property type="entry name" value="Periplasmic binding protein-like II"/>
    <property type="match status" value="2"/>
</dbReference>
<dbReference type="CDD" id="cd08414">
    <property type="entry name" value="PBP2_LTTR_aromatics_like"/>
    <property type="match status" value="1"/>
</dbReference>
<protein>
    <submittedName>
        <fullName evidence="6">LysR family transcriptional regulator</fullName>
    </submittedName>
</protein>
<evidence type="ECO:0000313" key="7">
    <source>
        <dbReference type="Proteomes" id="UP000856143"/>
    </source>
</evidence>
<keyword evidence="2" id="KW-0805">Transcription regulation</keyword>
<dbReference type="GO" id="GO:0003700">
    <property type="term" value="F:DNA-binding transcription factor activity"/>
    <property type="evidence" value="ECO:0007669"/>
    <property type="project" value="InterPro"/>
</dbReference>
<dbReference type="SUPFAM" id="SSF53850">
    <property type="entry name" value="Periplasmic binding protein-like II"/>
    <property type="match status" value="1"/>
</dbReference>
<dbReference type="PANTHER" id="PTHR30346:SF17">
    <property type="entry name" value="LYSR FAMILY TRANSCRIPTIONAL REGULATOR"/>
    <property type="match status" value="1"/>
</dbReference>
<name>A0AAN5RGX8_KLEOX</name>
<reference evidence="6" key="1">
    <citation type="journal article" date="2018" name="Genome Biol.">
        <title>SKESA: strategic k-mer extension for scrupulous assemblies.</title>
        <authorList>
            <person name="Souvorov A."/>
            <person name="Agarwala R."/>
            <person name="Lipman D.J."/>
        </authorList>
    </citation>
    <scope>NUCLEOTIDE SEQUENCE</scope>
    <source>
        <strain evidence="6">R404</strain>
    </source>
</reference>
<comment type="similarity">
    <text evidence="1">Belongs to the LysR transcriptional regulatory family.</text>
</comment>
<dbReference type="Pfam" id="PF00126">
    <property type="entry name" value="HTH_1"/>
    <property type="match status" value="1"/>
</dbReference>
<gene>
    <name evidence="6" type="ORF">I8Y21_006074</name>
</gene>
<accession>A0AAN5RGX8</accession>
<comment type="caution">
    <text evidence="6">The sequence shown here is derived from an EMBL/GenBank/DDBJ whole genome shotgun (WGS) entry which is preliminary data.</text>
</comment>
<dbReference type="PANTHER" id="PTHR30346">
    <property type="entry name" value="TRANSCRIPTIONAL DUAL REGULATOR HCAR-RELATED"/>
    <property type="match status" value="1"/>
</dbReference>
<keyword evidence="3" id="KW-0238">DNA-binding</keyword>
<dbReference type="AlphaFoldDB" id="A0AAN5RGX8"/>
<evidence type="ECO:0000256" key="2">
    <source>
        <dbReference type="ARBA" id="ARBA00023015"/>
    </source>
</evidence>